<feature type="non-terminal residue" evidence="2">
    <location>
        <position position="243"/>
    </location>
</feature>
<sequence>MRSLKGESRVVQFLGRVQTGLDDDRCIVMELAYNLSLRALLDASGQSLSGRLKVVIARDLCGGLCSLHGRGIAHEDVKSDNVLLDFGLRAKLCDFGTARQMGDEKRAAPPGSMYHRLASDIYSLGLVLQELCLASCPLERPSCDEVLDALDHLYSSDDRDFDSFKGLLDHAIGEAERVNLACYWTDAFMDPFSVVAGVVGLVASIDSIINLLNRVKGLLERLDQEDYARMVLAVEIYKELRSV</sequence>
<dbReference type="PROSITE" id="PS50011">
    <property type="entry name" value="PROTEIN_KINASE_DOM"/>
    <property type="match status" value="1"/>
</dbReference>
<dbReference type="InterPro" id="IPR000719">
    <property type="entry name" value="Prot_kinase_dom"/>
</dbReference>
<dbReference type="Gene3D" id="1.10.510.10">
    <property type="entry name" value="Transferase(Phosphotransferase) domain 1"/>
    <property type="match status" value="1"/>
</dbReference>
<organism evidence="3">
    <name type="scientific">Selaginella moellendorffii</name>
    <name type="common">Spikemoss</name>
    <dbReference type="NCBI Taxonomy" id="88036"/>
    <lineage>
        <taxon>Eukaryota</taxon>
        <taxon>Viridiplantae</taxon>
        <taxon>Streptophyta</taxon>
        <taxon>Embryophyta</taxon>
        <taxon>Tracheophyta</taxon>
        <taxon>Lycopodiopsida</taxon>
        <taxon>Selaginellales</taxon>
        <taxon>Selaginellaceae</taxon>
        <taxon>Selaginella</taxon>
    </lineage>
</organism>
<dbReference type="CDD" id="cd00180">
    <property type="entry name" value="PKc"/>
    <property type="match status" value="1"/>
</dbReference>
<dbReference type="PROSITE" id="PS00108">
    <property type="entry name" value="PROTEIN_KINASE_ST"/>
    <property type="match status" value="1"/>
</dbReference>
<keyword evidence="2" id="KW-0808">Transferase</keyword>
<evidence type="ECO:0000313" key="2">
    <source>
        <dbReference type="EMBL" id="EFJ22079.1"/>
    </source>
</evidence>
<dbReference type="Proteomes" id="UP000001514">
    <property type="component" value="Unassembled WGS sequence"/>
</dbReference>
<gene>
    <name evidence="2" type="primary">MAP3K</name>
    <name evidence="2" type="ORF">SELMODRAFT_443349</name>
</gene>
<dbReference type="HOGENOM" id="CLU_1145111_0_0_1"/>
<keyword evidence="3" id="KW-1185">Reference proteome</keyword>
<dbReference type="EMBL" id="GL377597">
    <property type="protein sequence ID" value="EFJ22079.1"/>
    <property type="molecule type" value="Genomic_DNA"/>
</dbReference>
<evidence type="ECO:0000313" key="3">
    <source>
        <dbReference type="Proteomes" id="UP000001514"/>
    </source>
</evidence>
<dbReference type="SMART" id="SM00220">
    <property type="entry name" value="S_TKc"/>
    <property type="match status" value="1"/>
</dbReference>
<feature type="domain" description="Protein kinase" evidence="1">
    <location>
        <begin position="1"/>
        <end position="243"/>
    </location>
</feature>
<dbReference type="InterPro" id="IPR051681">
    <property type="entry name" value="Ser/Thr_Kinases-Pseudokinases"/>
</dbReference>
<dbReference type="Gramene" id="EFJ22079">
    <property type="protein sequence ID" value="EFJ22079"/>
    <property type="gene ID" value="SELMODRAFT_443349"/>
</dbReference>
<keyword evidence="2" id="KW-0418">Kinase</keyword>
<dbReference type="GO" id="GO:0004672">
    <property type="term" value="F:protein kinase activity"/>
    <property type="evidence" value="ECO:0007669"/>
    <property type="project" value="InterPro"/>
</dbReference>
<name>D8S0M3_SELML</name>
<accession>D8S0M3</accession>
<protein>
    <submittedName>
        <fullName evidence="2">MAP kinase</fullName>
    </submittedName>
</protein>
<dbReference type="PANTHER" id="PTHR44329">
    <property type="entry name" value="SERINE/THREONINE-PROTEIN KINASE TNNI3K-RELATED"/>
    <property type="match status" value="1"/>
</dbReference>
<dbReference type="SUPFAM" id="SSF56112">
    <property type="entry name" value="Protein kinase-like (PK-like)"/>
    <property type="match status" value="1"/>
</dbReference>
<dbReference type="PANTHER" id="PTHR44329:SF271">
    <property type="entry name" value="ATMRK1"/>
    <property type="match status" value="1"/>
</dbReference>
<evidence type="ECO:0000259" key="1">
    <source>
        <dbReference type="PROSITE" id="PS50011"/>
    </source>
</evidence>
<dbReference type="AlphaFoldDB" id="D8S0M3"/>
<dbReference type="InterPro" id="IPR008271">
    <property type="entry name" value="Ser/Thr_kinase_AS"/>
</dbReference>
<reference evidence="2 3" key="1">
    <citation type="journal article" date="2011" name="Science">
        <title>The Selaginella genome identifies genetic changes associated with the evolution of vascular plants.</title>
        <authorList>
            <person name="Banks J.A."/>
            <person name="Nishiyama T."/>
            <person name="Hasebe M."/>
            <person name="Bowman J.L."/>
            <person name="Gribskov M."/>
            <person name="dePamphilis C."/>
            <person name="Albert V.A."/>
            <person name="Aono N."/>
            <person name="Aoyama T."/>
            <person name="Ambrose B.A."/>
            <person name="Ashton N.W."/>
            <person name="Axtell M.J."/>
            <person name="Barker E."/>
            <person name="Barker M.S."/>
            <person name="Bennetzen J.L."/>
            <person name="Bonawitz N.D."/>
            <person name="Chapple C."/>
            <person name="Cheng C."/>
            <person name="Correa L.G."/>
            <person name="Dacre M."/>
            <person name="DeBarry J."/>
            <person name="Dreyer I."/>
            <person name="Elias M."/>
            <person name="Engstrom E.M."/>
            <person name="Estelle M."/>
            <person name="Feng L."/>
            <person name="Finet C."/>
            <person name="Floyd S.K."/>
            <person name="Frommer W.B."/>
            <person name="Fujita T."/>
            <person name="Gramzow L."/>
            <person name="Gutensohn M."/>
            <person name="Harholt J."/>
            <person name="Hattori M."/>
            <person name="Heyl A."/>
            <person name="Hirai T."/>
            <person name="Hiwatashi Y."/>
            <person name="Ishikawa M."/>
            <person name="Iwata M."/>
            <person name="Karol K.G."/>
            <person name="Koehler B."/>
            <person name="Kolukisaoglu U."/>
            <person name="Kubo M."/>
            <person name="Kurata T."/>
            <person name="Lalonde S."/>
            <person name="Li K."/>
            <person name="Li Y."/>
            <person name="Litt A."/>
            <person name="Lyons E."/>
            <person name="Manning G."/>
            <person name="Maruyama T."/>
            <person name="Michael T.P."/>
            <person name="Mikami K."/>
            <person name="Miyazaki S."/>
            <person name="Morinaga S."/>
            <person name="Murata T."/>
            <person name="Mueller-Roeber B."/>
            <person name="Nelson D.R."/>
            <person name="Obara M."/>
            <person name="Oguri Y."/>
            <person name="Olmstead R.G."/>
            <person name="Onodera N."/>
            <person name="Petersen B.L."/>
            <person name="Pils B."/>
            <person name="Prigge M."/>
            <person name="Rensing S.A."/>
            <person name="Riano-Pachon D.M."/>
            <person name="Roberts A.W."/>
            <person name="Sato Y."/>
            <person name="Scheller H.V."/>
            <person name="Schulz B."/>
            <person name="Schulz C."/>
            <person name="Shakirov E.V."/>
            <person name="Shibagaki N."/>
            <person name="Shinohara N."/>
            <person name="Shippen D.E."/>
            <person name="Soerensen I."/>
            <person name="Sotooka R."/>
            <person name="Sugimoto N."/>
            <person name="Sugita M."/>
            <person name="Sumikawa N."/>
            <person name="Tanurdzic M."/>
            <person name="Theissen G."/>
            <person name="Ulvskov P."/>
            <person name="Wakazuki S."/>
            <person name="Weng J.K."/>
            <person name="Willats W.W."/>
            <person name="Wipf D."/>
            <person name="Wolf P.G."/>
            <person name="Yang L."/>
            <person name="Zimmer A.D."/>
            <person name="Zhu Q."/>
            <person name="Mitros T."/>
            <person name="Hellsten U."/>
            <person name="Loque D."/>
            <person name="Otillar R."/>
            <person name="Salamov A."/>
            <person name="Schmutz J."/>
            <person name="Shapiro H."/>
            <person name="Lindquist E."/>
            <person name="Lucas S."/>
            <person name="Rokhsar D."/>
            <person name="Grigoriev I.V."/>
        </authorList>
    </citation>
    <scope>NUCLEOTIDE SEQUENCE [LARGE SCALE GENOMIC DNA]</scope>
</reference>
<dbReference type="GO" id="GO:0005524">
    <property type="term" value="F:ATP binding"/>
    <property type="evidence" value="ECO:0007669"/>
    <property type="project" value="InterPro"/>
</dbReference>
<proteinExistence type="predicted"/>
<dbReference type="Pfam" id="PF00069">
    <property type="entry name" value="Pkinase"/>
    <property type="match status" value="1"/>
</dbReference>
<dbReference type="InterPro" id="IPR011009">
    <property type="entry name" value="Kinase-like_dom_sf"/>
</dbReference>